<reference evidence="1" key="1">
    <citation type="submission" date="2020-05" db="EMBL/GenBank/DDBJ databases">
        <title>Large-scale comparative analyses of tick genomes elucidate their genetic diversity and vector capacities.</title>
        <authorList>
            <person name="Jia N."/>
            <person name="Wang J."/>
            <person name="Shi W."/>
            <person name="Du L."/>
            <person name="Sun Y."/>
            <person name="Zhan W."/>
            <person name="Jiang J."/>
            <person name="Wang Q."/>
            <person name="Zhang B."/>
            <person name="Ji P."/>
            <person name="Sakyi L.B."/>
            <person name="Cui X."/>
            <person name="Yuan T."/>
            <person name="Jiang B."/>
            <person name="Yang W."/>
            <person name="Lam T.T.-Y."/>
            <person name="Chang Q."/>
            <person name="Ding S."/>
            <person name="Wang X."/>
            <person name="Zhu J."/>
            <person name="Ruan X."/>
            <person name="Zhao L."/>
            <person name="Wei J."/>
            <person name="Que T."/>
            <person name="Du C."/>
            <person name="Cheng J."/>
            <person name="Dai P."/>
            <person name="Han X."/>
            <person name="Huang E."/>
            <person name="Gao Y."/>
            <person name="Liu J."/>
            <person name="Shao H."/>
            <person name="Ye R."/>
            <person name="Li L."/>
            <person name="Wei W."/>
            <person name="Wang X."/>
            <person name="Wang C."/>
            <person name="Yang T."/>
            <person name="Huo Q."/>
            <person name="Li W."/>
            <person name="Guo W."/>
            <person name="Chen H."/>
            <person name="Zhou L."/>
            <person name="Ni X."/>
            <person name="Tian J."/>
            <person name="Zhou Y."/>
            <person name="Sheng Y."/>
            <person name="Liu T."/>
            <person name="Pan Y."/>
            <person name="Xia L."/>
            <person name="Li J."/>
            <person name="Zhao F."/>
            <person name="Cao W."/>
        </authorList>
    </citation>
    <scope>NUCLEOTIDE SEQUENCE</scope>
    <source>
        <strain evidence="1">Hyas-2018</strain>
    </source>
</reference>
<name>A0ACB7SRE7_HYAAI</name>
<comment type="caution">
    <text evidence="1">The sequence shown here is derived from an EMBL/GenBank/DDBJ whole genome shotgun (WGS) entry which is preliminary data.</text>
</comment>
<dbReference type="EMBL" id="CM023483">
    <property type="protein sequence ID" value="KAH6936349.1"/>
    <property type="molecule type" value="Genomic_DNA"/>
</dbReference>
<evidence type="ECO:0000313" key="1">
    <source>
        <dbReference type="EMBL" id="KAH6936349.1"/>
    </source>
</evidence>
<keyword evidence="2" id="KW-1185">Reference proteome</keyword>
<accession>A0ACB7SRE7</accession>
<gene>
    <name evidence="1" type="ORF">HPB50_016330</name>
</gene>
<evidence type="ECO:0000313" key="2">
    <source>
        <dbReference type="Proteomes" id="UP000821845"/>
    </source>
</evidence>
<protein>
    <submittedName>
        <fullName evidence="1">Uncharacterized protein</fullName>
    </submittedName>
</protein>
<proteinExistence type="predicted"/>
<dbReference type="Proteomes" id="UP000821845">
    <property type="component" value="Chromosome 3"/>
</dbReference>
<organism evidence="1 2">
    <name type="scientific">Hyalomma asiaticum</name>
    <name type="common">Tick</name>
    <dbReference type="NCBI Taxonomy" id="266040"/>
    <lineage>
        <taxon>Eukaryota</taxon>
        <taxon>Metazoa</taxon>
        <taxon>Ecdysozoa</taxon>
        <taxon>Arthropoda</taxon>
        <taxon>Chelicerata</taxon>
        <taxon>Arachnida</taxon>
        <taxon>Acari</taxon>
        <taxon>Parasitiformes</taxon>
        <taxon>Ixodida</taxon>
        <taxon>Ixodoidea</taxon>
        <taxon>Ixodidae</taxon>
        <taxon>Hyalomminae</taxon>
        <taxon>Hyalomma</taxon>
    </lineage>
</organism>
<sequence length="135" mass="15583">MDKLIGSLNSSAVKKHDDKMRYALSDGSEHHTFLEEYIAWIAGWHFGGPQDKQPHTIQGCDTRGRQQSPNGHFFSILRIVENQCERSKVWSMKRHSLWLARIKRADLDIENPNLRVCGMHFITGKPAKLFRRDGP</sequence>